<dbReference type="OrthoDB" id="56523at2157"/>
<organism evidence="1 2">
    <name type="scientific">Methanolobus tindarius DSM 2278</name>
    <dbReference type="NCBI Taxonomy" id="1090322"/>
    <lineage>
        <taxon>Archaea</taxon>
        <taxon>Methanobacteriati</taxon>
        <taxon>Methanobacteriota</taxon>
        <taxon>Stenosarchaea group</taxon>
        <taxon>Methanomicrobia</taxon>
        <taxon>Methanosarcinales</taxon>
        <taxon>Methanosarcinaceae</taxon>
        <taxon>Methanolobus</taxon>
    </lineage>
</organism>
<protein>
    <recommendedName>
        <fullName evidence="3">DNA-binding protein</fullName>
    </recommendedName>
</protein>
<dbReference type="STRING" id="1090322.MettiDRAFT_2059"/>
<keyword evidence="2" id="KW-1185">Reference proteome</keyword>
<dbReference type="Proteomes" id="UP000019483">
    <property type="component" value="Unassembled WGS sequence"/>
</dbReference>
<reference evidence="1 2" key="1">
    <citation type="submission" date="2013-08" db="EMBL/GenBank/DDBJ databases">
        <authorList>
            <consortium name="DOE Joint Genome Institute"/>
            <person name="Eisen J."/>
            <person name="Huntemann M."/>
            <person name="Han J."/>
            <person name="Chen A."/>
            <person name="Kyrpides N."/>
            <person name="Mavromatis K."/>
            <person name="Markowitz V."/>
            <person name="Palaniappan K."/>
            <person name="Ivanova N."/>
            <person name="Schaumberg A."/>
            <person name="Pati A."/>
            <person name="Liolios K."/>
            <person name="Nordberg H.P."/>
            <person name="Cantor M.N."/>
            <person name="Hua S.X."/>
            <person name="Woyke T."/>
        </authorList>
    </citation>
    <scope>NUCLEOTIDE SEQUENCE [LARGE SCALE GENOMIC DNA]</scope>
    <source>
        <strain evidence="1 2">DSM 2278</strain>
    </source>
</reference>
<dbReference type="InterPro" id="IPR012340">
    <property type="entry name" value="NA-bd_OB-fold"/>
</dbReference>
<dbReference type="Gene3D" id="2.40.50.140">
    <property type="entry name" value="Nucleic acid-binding proteins"/>
    <property type="match status" value="1"/>
</dbReference>
<dbReference type="AlphaFoldDB" id="W9DYZ2"/>
<dbReference type="GeneID" id="96962332"/>
<sequence length="290" mass="32833">MVEREVAYRMFAREFNDSRFHLYSSSSASEQDIYSPNFLISPTGLKVNRVFIVGVVTEVDRLSEQKGSERELWRARISDPTGAFTIYAGSYQPEASVFLSTIQVPSYVMVLGKVRSYEPGDGSVFVSLRPEEINYVDESIRDRWIVETAEMTLDRLDEFDKFFSEDTGEGKLMDRILSSGVQDSSAGGMCLSLDYYHKDAEYYKSVKEDVRKALCSIRKSSGKTEDIDYESEVQSIAEELDDGSGFEYIAFINIAISRNIPEKLADSTLKILLSKGHLYEPRAGVFKVIH</sequence>
<name>W9DYZ2_METTI</name>
<proteinExistence type="predicted"/>
<evidence type="ECO:0008006" key="3">
    <source>
        <dbReference type="Google" id="ProtNLM"/>
    </source>
</evidence>
<dbReference type="EMBL" id="AZAJ01000001">
    <property type="protein sequence ID" value="ETA68586.1"/>
    <property type="molecule type" value="Genomic_DNA"/>
</dbReference>
<evidence type="ECO:0000313" key="2">
    <source>
        <dbReference type="Proteomes" id="UP000019483"/>
    </source>
</evidence>
<dbReference type="RefSeq" id="WP_023845721.1">
    <property type="nucleotide sequence ID" value="NZ_AZAJ01000001.1"/>
</dbReference>
<accession>W9DYZ2</accession>
<comment type="caution">
    <text evidence="1">The sequence shown here is derived from an EMBL/GenBank/DDBJ whole genome shotgun (WGS) entry which is preliminary data.</text>
</comment>
<evidence type="ECO:0000313" key="1">
    <source>
        <dbReference type="EMBL" id="ETA68586.1"/>
    </source>
</evidence>
<gene>
    <name evidence="1" type="ORF">MettiDRAFT_2059</name>
</gene>
<dbReference type="SUPFAM" id="SSF50249">
    <property type="entry name" value="Nucleic acid-binding proteins"/>
    <property type="match status" value="1"/>
</dbReference>